<evidence type="ECO:0000313" key="6">
    <source>
        <dbReference type="Proteomes" id="UP001203207"/>
    </source>
</evidence>
<dbReference type="EMBL" id="JAKRVX010000001">
    <property type="protein sequence ID" value="MCL9815515.1"/>
    <property type="molecule type" value="Genomic_DNA"/>
</dbReference>
<dbReference type="GO" id="GO:0008233">
    <property type="term" value="F:peptidase activity"/>
    <property type="evidence" value="ECO:0007669"/>
    <property type="project" value="UniProtKB-KW"/>
</dbReference>
<dbReference type="InterPro" id="IPR002933">
    <property type="entry name" value="Peptidase_M20"/>
</dbReference>
<evidence type="ECO:0000256" key="3">
    <source>
        <dbReference type="ARBA" id="ARBA00022801"/>
    </source>
</evidence>
<feature type="domain" description="Peptidase M20 dimerisation" evidence="4">
    <location>
        <begin position="204"/>
        <end position="359"/>
    </location>
</feature>
<dbReference type="GO" id="GO:0006508">
    <property type="term" value="P:proteolysis"/>
    <property type="evidence" value="ECO:0007669"/>
    <property type="project" value="UniProtKB-KW"/>
</dbReference>
<keyword evidence="6" id="KW-1185">Reference proteome</keyword>
<reference evidence="5" key="1">
    <citation type="journal article" date="2022" name="Syst. Appl. Microbiol.">
        <title>Natronocalculus amylovorans gen. nov., sp. nov., and Natranaeroarchaeum aerophilus sp. nov., dominant culturable amylolytic natronoarchaea from hypersaline soda lakes in southwestern Siberia.</title>
        <authorList>
            <person name="Sorokin D.Y."/>
            <person name="Elcheninov A.G."/>
            <person name="Khizhniak T.V."/>
            <person name="Koenen M."/>
            <person name="Bale N.J."/>
            <person name="Damste J.S.S."/>
            <person name="Kublanov I.V."/>
        </authorList>
    </citation>
    <scope>NUCLEOTIDE SEQUENCE</scope>
    <source>
        <strain evidence="5">AArc-St2</strain>
    </source>
</reference>
<dbReference type="Proteomes" id="UP001203207">
    <property type="component" value="Unassembled WGS sequence"/>
</dbReference>
<name>A0AAE3K7J2_9EURY</name>
<evidence type="ECO:0000313" key="5">
    <source>
        <dbReference type="EMBL" id="MCL9815515.1"/>
    </source>
</evidence>
<protein>
    <submittedName>
        <fullName evidence="5">M20/M25/M40 family metallo-hydrolase</fullName>
    </submittedName>
</protein>
<evidence type="ECO:0000256" key="2">
    <source>
        <dbReference type="ARBA" id="ARBA00022723"/>
    </source>
</evidence>
<evidence type="ECO:0000259" key="4">
    <source>
        <dbReference type="Pfam" id="PF07687"/>
    </source>
</evidence>
<proteinExistence type="predicted"/>
<dbReference type="PANTHER" id="PTHR43270:SF8">
    <property type="entry name" value="DI- AND TRIPEPTIDASE DUG2-RELATED"/>
    <property type="match status" value="1"/>
</dbReference>
<accession>A0AAE3K7J2</accession>
<gene>
    <name evidence="5" type="ORF">AArcSt2_01005</name>
</gene>
<dbReference type="GO" id="GO:0046872">
    <property type="term" value="F:metal ion binding"/>
    <property type="evidence" value="ECO:0007669"/>
    <property type="project" value="UniProtKB-KW"/>
</dbReference>
<sequence>MTDIVQQTIDTELETYQSALFSLLRQPSISTTGEGMDTAVDVVVETIDRFGFDHVKSIETCRHPLVYAEKLTDPENPTVVFYGHYDVQPPGADDEWESPPFEPTVRDGRIYARGVGDNKGQFSAHVFATHALSEADELPAVNIKLLVEGGEESGSAGLFEYIDSGAPDISDADLLYVADGPMHAAPATAADTETQRKSVPTFAYGNRGVLSFQLDLQTANTDFHSGNFGGPTPNAATELVHILDSFFTGEDIAIDGFLDGVNPSDRARELVDSIPVDEQQLMDELDITALVTDRGFYHKLLLEPSLTINGLSSGYQGDGMKTVLPSKATAKLDTRLVPGQDPDAVFAAISAHIEARNPDVMVTKQTAFAPMQTPIDAPEADAVRSALSSVWGQSPVEFPVLGGSLPAAYFQNAPSLADIPVFVVPYANHDEGNHSPNENMELACFERGIRTSAAFLQAIADE</sequence>
<keyword evidence="2" id="KW-0479">Metal-binding</keyword>
<dbReference type="InterPro" id="IPR051458">
    <property type="entry name" value="Cyt/Met_Dipeptidase"/>
</dbReference>
<keyword evidence="3" id="KW-0378">Hydrolase</keyword>
<dbReference type="AlphaFoldDB" id="A0AAE3K7J2"/>
<comment type="caution">
    <text evidence="5">The sequence shown here is derived from an EMBL/GenBank/DDBJ whole genome shotgun (WGS) entry which is preliminary data.</text>
</comment>
<evidence type="ECO:0000256" key="1">
    <source>
        <dbReference type="ARBA" id="ARBA00022670"/>
    </source>
</evidence>
<organism evidence="5 6">
    <name type="scientific">Natronocalculus amylovorans</name>
    <dbReference type="NCBI Taxonomy" id="2917812"/>
    <lineage>
        <taxon>Archaea</taxon>
        <taxon>Methanobacteriati</taxon>
        <taxon>Methanobacteriota</taxon>
        <taxon>Stenosarchaea group</taxon>
        <taxon>Halobacteria</taxon>
        <taxon>Halobacteriales</taxon>
        <taxon>Haloferacaceae</taxon>
        <taxon>Natronocalculus</taxon>
    </lineage>
</organism>
<dbReference type="Gene3D" id="3.30.70.360">
    <property type="match status" value="1"/>
</dbReference>
<dbReference type="PANTHER" id="PTHR43270">
    <property type="entry name" value="BETA-ALA-HIS DIPEPTIDASE"/>
    <property type="match status" value="1"/>
</dbReference>
<dbReference type="InterPro" id="IPR011650">
    <property type="entry name" value="Peptidase_M20_dimer"/>
</dbReference>
<keyword evidence="1" id="KW-0645">Protease</keyword>
<dbReference type="RefSeq" id="WP_250582318.1">
    <property type="nucleotide sequence ID" value="NZ_JAKRVX010000001.1"/>
</dbReference>
<dbReference type="Pfam" id="PF01546">
    <property type="entry name" value="Peptidase_M20"/>
    <property type="match status" value="1"/>
</dbReference>
<dbReference type="Gene3D" id="3.40.630.10">
    <property type="entry name" value="Zn peptidases"/>
    <property type="match status" value="1"/>
</dbReference>
<dbReference type="SUPFAM" id="SSF53187">
    <property type="entry name" value="Zn-dependent exopeptidases"/>
    <property type="match status" value="1"/>
</dbReference>
<dbReference type="Pfam" id="PF07687">
    <property type="entry name" value="M20_dimer"/>
    <property type="match status" value="1"/>
</dbReference>
<reference evidence="5" key="2">
    <citation type="submission" date="2022-02" db="EMBL/GenBank/DDBJ databases">
        <authorList>
            <person name="Elcheninov A.G."/>
            <person name="Sorokin D.Y."/>
            <person name="Kublanov I.V."/>
        </authorList>
    </citation>
    <scope>NUCLEOTIDE SEQUENCE</scope>
    <source>
        <strain evidence="5">AArc-St2</strain>
    </source>
</reference>